<dbReference type="Proteomes" id="UP000659388">
    <property type="component" value="Unassembled WGS sequence"/>
</dbReference>
<dbReference type="InterPro" id="IPR033985">
    <property type="entry name" value="SusD-like_N"/>
</dbReference>
<feature type="domain" description="SusD-like N-terminal" evidence="8">
    <location>
        <begin position="110"/>
        <end position="230"/>
    </location>
</feature>
<keyword evidence="5" id="KW-0998">Cell outer membrane</keyword>
<dbReference type="Gene3D" id="1.25.40.390">
    <property type="match status" value="1"/>
</dbReference>
<evidence type="ECO:0000259" key="7">
    <source>
        <dbReference type="Pfam" id="PF07980"/>
    </source>
</evidence>
<dbReference type="Pfam" id="PF07980">
    <property type="entry name" value="SusD_RagB"/>
    <property type="match status" value="1"/>
</dbReference>
<keyword evidence="4" id="KW-0472">Membrane</keyword>
<dbReference type="AlphaFoldDB" id="A0A937F642"/>
<sequence length="577" mass="66134">MNKLYTNRIVWLFSVLMLLTQVACDDDFLEKPESNDVTKDEIFSERIKAMPFLWETYRTCVPLGFPYQWDRHNGMYASMMVGACDEGDVTASWTGSNNHNVGNVTPGYNGEDEFNQHFKGIRNANIFIENVDQVSDIPDGEKQQMKAEARVLRALQVFDLIIRYGGVPIITTVLSAEGDMYLPRDSYEDCVNFIVSECDAASAILPDDYPSNYTGRVTKGVALALKARTLLYAASPLYNTATPYLSENRSLTGYESYDEGRWKLAAEANEALLNWADQQGYHLIEEFGDPAENYKEAIETPQNEEIIFANQMNGWWSTGYLFFQAVMPTGIYTGWYGHGITLEHASKYYTVDGEDQTWPETGPRSEFLEKMQAMEPRFQYSVMYSGSAFNDNIGVVNFYKRNDGSWSTNAPVNGVGYMKKFITKASSSGGQFNWTIFRLAEFYLNYAEALNESAPMNARAYEAVNVIRRRAGIPEISAADPRYNTQDKLREAIRRERAIELAFEEHRFFDVRRWMIADQEGVMRGDMHGLNLYEQEDGSFIYKKEAFEERVWLNKLYLYPFPQTEIDKGYIVQNPGW</sequence>
<evidence type="ECO:0000313" key="9">
    <source>
        <dbReference type="EMBL" id="MBL3655349.1"/>
    </source>
</evidence>
<evidence type="ECO:0000256" key="5">
    <source>
        <dbReference type="ARBA" id="ARBA00023237"/>
    </source>
</evidence>
<name>A0A937F642_9BACT</name>
<reference evidence="9" key="1">
    <citation type="submission" date="2021-01" db="EMBL/GenBank/DDBJ databases">
        <title>Fulvivirga kasyanovii gen. nov., sp nov., a novel member of the phylum Bacteroidetes isolated from seawater in a mussel farm.</title>
        <authorList>
            <person name="Zhao L.-H."/>
            <person name="Wang Z.-J."/>
        </authorList>
    </citation>
    <scope>NUCLEOTIDE SEQUENCE</scope>
    <source>
        <strain evidence="9">2943</strain>
    </source>
</reference>
<dbReference type="CDD" id="cd08977">
    <property type="entry name" value="SusD"/>
    <property type="match status" value="1"/>
</dbReference>
<dbReference type="GO" id="GO:0009279">
    <property type="term" value="C:cell outer membrane"/>
    <property type="evidence" value="ECO:0007669"/>
    <property type="project" value="UniProtKB-SubCell"/>
</dbReference>
<evidence type="ECO:0000259" key="8">
    <source>
        <dbReference type="Pfam" id="PF14322"/>
    </source>
</evidence>
<comment type="subcellular location">
    <subcellularLocation>
        <location evidence="1">Cell outer membrane</location>
    </subcellularLocation>
</comment>
<keyword evidence="3 6" id="KW-0732">Signal</keyword>
<feature type="signal peptide" evidence="6">
    <location>
        <begin position="1"/>
        <end position="25"/>
    </location>
</feature>
<dbReference type="SUPFAM" id="SSF48452">
    <property type="entry name" value="TPR-like"/>
    <property type="match status" value="1"/>
</dbReference>
<evidence type="ECO:0000256" key="1">
    <source>
        <dbReference type="ARBA" id="ARBA00004442"/>
    </source>
</evidence>
<organism evidence="9 10">
    <name type="scientific">Fulvivirga sediminis</name>
    <dbReference type="NCBI Taxonomy" id="2803949"/>
    <lineage>
        <taxon>Bacteria</taxon>
        <taxon>Pseudomonadati</taxon>
        <taxon>Bacteroidota</taxon>
        <taxon>Cytophagia</taxon>
        <taxon>Cytophagales</taxon>
        <taxon>Fulvivirgaceae</taxon>
        <taxon>Fulvivirga</taxon>
    </lineage>
</organism>
<gene>
    <name evidence="9" type="ORF">JL102_04350</name>
</gene>
<dbReference type="InterPro" id="IPR012944">
    <property type="entry name" value="SusD_RagB_dom"/>
</dbReference>
<evidence type="ECO:0000313" key="10">
    <source>
        <dbReference type="Proteomes" id="UP000659388"/>
    </source>
</evidence>
<dbReference type="Pfam" id="PF14322">
    <property type="entry name" value="SusD-like_3"/>
    <property type="match status" value="1"/>
</dbReference>
<evidence type="ECO:0000256" key="6">
    <source>
        <dbReference type="SAM" id="SignalP"/>
    </source>
</evidence>
<evidence type="ECO:0000256" key="2">
    <source>
        <dbReference type="ARBA" id="ARBA00006275"/>
    </source>
</evidence>
<comment type="caution">
    <text evidence="9">The sequence shown here is derived from an EMBL/GenBank/DDBJ whole genome shotgun (WGS) entry which is preliminary data.</text>
</comment>
<feature type="domain" description="RagB/SusD" evidence="7">
    <location>
        <begin position="305"/>
        <end position="577"/>
    </location>
</feature>
<dbReference type="RefSeq" id="WP_202243008.1">
    <property type="nucleotide sequence ID" value="NZ_JAESIY010000002.1"/>
</dbReference>
<feature type="chain" id="PRO_5037160930" evidence="6">
    <location>
        <begin position="26"/>
        <end position="577"/>
    </location>
</feature>
<proteinExistence type="inferred from homology"/>
<dbReference type="InterPro" id="IPR011990">
    <property type="entry name" value="TPR-like_helical_dom_sf"/>
</dbReference>
<protein>
    <submittedName>
        <fullName evidence="9">RagB/SusD family nutrient uptake outer membrane protein</fullName>
    </submittedName>
</protein>
<dbReference type="EMBL" id="JAESIY010000002">
    <property type="protein sequence ID" value="MBL3655349.1"/>
    <property type="molecule type" value="Genomic_DNA"/>
</dbReference>
<accession>A0A937F642</accession>
<evidence type="ECO:0000256" key="3">
    <source>
        <dbReference type="ARBA" id="ARBA00022729"/>
    </source>
</evidence>
<evidence type="ECO:0000256" key="4">
    <source>
        <dbReference type="ARBA" id="ARBA00023136"/>
    </source>
</evidence>
<keyword evidence="10" id="KW-1185">Reference proteome</keyword>
<comment type="similarity">
    <text evidence="2">Belongs to the SusD family.</text>
</comment>